<dbReference type="InterPro" id="IPR001584">
    <property type="entry name" value="Integrase_cat-core"/>
</dbReference>
<reference evidence="2 3" key="1">
    <citation type="journal article" date="2016" name="Nat. Commun.">
        <title>Thousands of microbial genomes shed light on interconnected biogeochemical processes in an aquifer system.</title>
        <authorList>
            <person name="Anantharaman K."/>
            <person name="Brown C.T."/>
            <person name="Hug L.A."/>
            <person name="Sharon I."/>
            <person name="Castelle C.J."/>
            <person name="Probst A.J."/>
            <person name="Thomas B.C."/>
            <person name="Singh A."/>
            <person name="Wilkins M.J."/>
            <person name="Karaoz U."/>
            <person name="Brodie E.L."/>
            <person name="Williams K.H."/>
            <person name="Hubbard S.S."/>
            <person name="Banfield J.F."/>
        </authorList>
    </citation>
    <scope>NUCLEOTIDE SEQUENCE [LARGE SCALE GENOMIC DNA]</scope>
</reference>
<organism evidence="2 3">
    <name type="scientific">Candidatus Wolfebacteria bacterium RIFOXYD1_FULL_48_65</name>
    <dbReference type="NCBI Taxonomy" id="1802561"/>
    <lineage>
        <taxon>Bacteria</taxon>
        <taxon>Candidatus Wolfeibacteriota</taxon>
    </lineage>
</organism>
<dbReference type="EMBL" id="MGIV01000010">
    <property type="protein sequence ID" value="OGM94945.1"/>
    <property type="molecule type" value="Genomic_DNA"/>
</dbReference>
<dbReference type="Proteomes" id="UP000179057">
    <property type="component" value="Unassembled WGS sequence"/>
</dbReference>
<feature type="domain" description="Integrase catalytic" evidence="1">
    <location>
        <begin position="135"/>
        <end position="309"/>
    </location>
</feature>
<dbReference type="InterPro" id="IPR012337">
    <property type="entry name" value="RNaseH-like_sf"/>
</dbReference>
<dbReference type="SUPFAM" id="SSF53098">
    <property type="entry name" value="Ribonuclease H-like"/>
    <property type="match status" value="1"/>
</dbReference>
<comment type="caution">
    <text evidence="2">The sequence shown here is derived from an EMBL/GenBank/DDBJ whole genome shotgun (WGS) entry which is preliminary data.</text>
</comment>
<dbReference type="Gene3D" id="3.30.420.10">
    <property type="entry name" value="Ribonuclease H-like superfamily/Ribonuclease H"/>
    <property type="match status" value="1"/>
</dbReference>
<evidence type="ECO:0000313" key="2">
    <source>
        <dbReference type="EMBL" id="OGM94945.1"/>
    </source>
</evidence>
<accession>A0A1F8E4M2</accession>
<dbReference type="InterPro" id="IPR036397">
    <property type="entry name" value="RNaseH_sf"/>
</dbReference>
<evidence type="ECO:0000259" key="1">
    <source>
        <dbReference type="PROSITE" id="PS50994"/>
    </source>
</evidence>
<protein>
    <recommendedName>
        <fullName evidence="1">Integrase catalytic domain-containing protein</fullName>
    </recommendedName>
</protein>
<dbReference type="PROSITE" id="PS50994">
    <property type="entry name" value="INTEGRASE"/>
    <property type="match status" value="1"/>
</dbReference>
<dbReference type="GO" id="GO:0015074">
    <property type="term" value="P:DNA integration"/>
    <property type="evidence" value="ECO:0007669"/>
    <property type="project" value="InterPro"/>
</dbReference>
<dbReference type="Pfam" id="PF13683">
    <property type="entry name" value="rve_3"/>
    <property type="match status" value="1"/>
</dbReference>
<dbReference type="GO" id="GO:0003676">
    <property type="term" value="F:nucleic acid binding"/>
    <property type="evidence" value="ECO:0007669"/>
    <property type="project" value="InterPro"/>
</dbReference>
<dbReference type="AlphaFoldDB" id="A0A1F8E4M2"/>
<sequence length="333" mass="38299">MITQQAQERMRILAFWKKHGDVATREAFKASRATLFRWQKDLKEGGGKLEALNPKSTAPISRRERVIPDAVKNLIIKERAFEKIGKDKIAVLLKEDGIADHSPSTVGRMLTDLKKQGKLPNAVRYVLNGKTGRLMERKPRKTVQKLRSKGHAGQLAKADTVVRFTNGIKRYILTGIDCESEFAFAYAYASHSSKTAADFMATFKDVAPISLTHVQTDNGSEFADHFHAFLDKEGIIHFHAYPRTPKMQSEIERFNRTLSEAFIMPNRYLLAYDIEEFNQRLMRWLLWYNTRRPHWSIGLIPPMRYICNKLTPEESHMCWTSTTACNLHVVLVY</sequence>
<gene>
    <name evidence="2" type="ORF">A2610_02110</name>
</gene>
<name>A0A1F8E4M2_9BACT</name>
<proteinExistence type="predicted"/>
<evidence type="ECO:0000313" key="3">
    <source>
        <dbReference type="Proteomes" id="UP000179057"/>
    </source>
</evidence>